<comment type="caution">
    <text evidence="7">The sequence shown here is derived from an EMBL/GenBank/DDBJ whole genome shotgun (WGS) entry which is preliminary data.</text>
</comment>
<sequence length="321" mass="37017">MLHMIKRLLSINGNNINQAKQELKWLKQHVLQQTRKPLSEISLNEKKNLNNFEKKLLNELINERVEKSKPLQYILGTQPFCDLEIVTKPPVLIPRWETEEWTSKIISILIPFLQQRKEKKKFEILDICTGSGCIALSLSHHLPTNSSNIHGIDISPYALSLAKLNHHIFNSTKQLKNLVKFSKLDILKATRDELDLFIKNSTEIGKGFDLILSNPPYVTHEEYKTLQDDVKLWEDKIALVAEEGGTAFHKRIAYLAKDNWLLYDSKSDLPQLIMEIGGSHQVSDVVNNLKNCGFKHVKIWKDIANKDRCVVAKRTHFFHPT</sequence>
<dbReference type="InterPro" id="IPR004556">
    <property type="entry name" value="HemK-like"/>
</dbReference>
<keyword evidence="3" id="KW-0949">S-adenosyl-L-methionine</keyword>
<evidence type="ECO:0000259" key="6">
    <source>
        <dbReference type="Pfam" id="PF17827"/>
    </source>
</evidence>
<dbReference type="GO" id="GO:0032259">
    <property type="term" value="P:methylation"/>
    <property type="evidence" value="ECO:0007669"/>
    <property type="project" value="UniProtKB-KW"/>
</dbReference>
<evidence type="ECO:0000313" key="7">
    <source>
        <dbReference type="EMBL" id="CAI2195521.1"/>
    </source>
</evidence>
<dbReference type="CDD" id="cd02440">
    <property type="entry name" value="AdoMet_MTases"/>
    <property type="match status" value="1"/>
</dbReference>
<dbReference type="Gene3D" id="1.10.8.10">
    <property type="entry name" value="DNA helicase RuvA subunit, C-terminal domain"/>
    <property type="match status" value="1"/>
</dbReference>
<evidence type="ECO:0000313" key="8">
    <source>
        <dbReference type="Proteomes" id="UP001153678"/>
    </source>
</evidence>
<dbReference type="EMBL" id="CAMKVN010012570">
    <property type="protein sequence ID" value="CAI2195521.1"/>
    <property type="molecule type" value="Genomic_DNA"/>
</dbReference>
<proteinExistence type="predicted"/>
<dbReference type="GO" id="GO:0006304">
    <property type="term" value="P:DNA modification"/>
    <property type="evidence" value="ECO:0007669"/>
    <property type="project" value="InterPro"/>
</dbReference>
<organism evidence="7 8">
    <name type="scientific">Funneliformis geosporum</name>
    <dbReference type="NCBI Taxonomy" id="1117311"/>
    <lineage>
        <taxon>Eukaryota</taxon>
        <taxon>Fungi</taxon>
        <taxon>Fungi incertae sedis</taxon>
        <taxon>Mucoromycota</taxon>
        <taxon>Glomeromycotina</taxon>
        <taxon>Glomeromycetes</taxon>
        <taxon>Glomerales</taxon>
        <taxon>Glomeraceae</taxon>
        <taxon>Funneliformis</taxon>
    </lineage>
</organism>
<gene>
    <name evidence="7" type="ORF">FWILDA_LOCUS17118</name>
</gene>
<keyword evidence="4" id="KW-0175">Coiled coil</keyword>
<dbReference type="GO" id="GO:0008276">
    <property type="term" value="F:protein methyltransferase activity"/>
    <property type="evidence" value="ECO:0007669"/>
    <property type="project" value="InterPro"/>
</dbReference>
<dbReference type="InterPro" id="IPR040758">
    <property type="entry name" value="PrmC_N"/>
</dbReference>
<dbReference type="PROSITE" id="PS00092">
    <property type="entry name" value="N6_MTASE"/>
    <property type="match status" value="1"/>
</dbReference>
<dbReference type="PANTHER" id="PTHR18895">
    <property type="entry name" value="HEMK METHYLTRANSFERASE"/>
    <property type="match status" value="1"/>
</dbReference>
<dbReference type="InterPro" id="IPR029063">
    <property type="entry name" value="SAM-dependent_MTases_sf"/>
</dbReference>
<dbReference type="Proteomes" id="UP001153678">
    <property type="component" value="Unassembled WGS sequence"/>
</dbReference>
<keyword evidence="1" id="KW-0489">Methyltransferase</keyword>
<dbReference type="OrthoDB" id="269872at2759"/>
<reference evidence="7" key="1">
    <citation type="submission" date="2022-08" db="EMBL/GenBank/DDBJ databases">
        <authorList>
            <person name="Kallberg Y."/>
            <person name="Tangrot J."/>
            <person name="Rosling A."/>
        </authorList>
    </citation>
    <scope>NUCLEOTIDE SEQUENCE</scope>
    <source>
        <strain evidence="7">Wild A</strain>
    </source>
</reference>
<dbReference type="GO" id="GO:0005739">
    <property type="term" value="C:mitochondrion"/>
    <property type="evidence" value="ECO:0007669"/>
    <property type="project" value="TreeGrafter"/>
</dbReference>
<protein>
    <submittedName>
        <fullName evidence="7">15022_t:CDS:1</fullName>
    </submittedName>
</protein>
<dbReference type="GO" id="GO:0003676">
    <property type="term" value="F:nucleic acid binding"/>
    <property type="evidence" value="ECO:0007669"/>
    <property type="project" value="InterPro"/>
</dbReference>
<dbReference type="NCBIfam" id="TIGR00536">
    <property type="entry name" value="hemK_fam"/>
    <property type="match status" value="1"/>
</dbReference>
<dbReference type="InterPro" id="IPR050320">
    <property type="entry name" value="N5-glutamine_MTase"/>
</dbReference>
<feature type="domain" description="Release factor glutamine methyltransferase N-terminal" evidence="6">
    <location>
        <begin position="13"/>
        <end position="76"/>
    </location>
</feature>
<dbReference type="SUPFAM" id="SSF53335">
    <property type="entry name" value="S-adenosyl-L-methionine-dependent methyltransferases"/>
    <property type="match status" value="1"/>
</dbReference>
<feature type="domain" description="Type II methyltransferase M.TaqI-like" evidence="5">
    <location>
        <begin position="148"/>
        <end position="229"/>
    </location>
</feature>
<name>A0A9W4WYD3_9GLOM</name>
<dbReference type="Gene3D" id="3.40.50.150">
    <property type="entry name" value="Vaccinia Virus protein VP39"/>
    <property type="match status" value="1"/>
</dbReference>
<feature type="coiled-coil region" evidence="4">
    <location>
        <begin position="16"/>
        <end position="63"/>
    </location>
</feature>
<keyword evidence="2" id="KW-0808">Transferase</keyword>
<dbReference type="InterPro" id="IPR011639">
    <property type="entry name" value="MethylTrfase_TaqI-like_dom"/>
</dbReference>
<evidence type="ECO:0000256" key="3">
    <source>
        <dbReference type="ARBA" id="ARBA00022691"/>
    </source>
</evidence>
<evidence type="ECO:0000259" key="5">
    <source>
        <dbReference type="Pfam" id="PF07669"/>
    </source>
</evidence>
<dbReference type="Pfam" id="PF17827">
    <property type="entry name" value="PrmC_N"/>
    <property type="match status" value="1"/>
</dbReference>
<accession>A0A9W4WYD3</accession>
<dbReference type="Pfam" id="PF07669">
    <property type="entry name" value="Eco57I"/>
    <property type="match status" value="1"/>
</dbReference>
<evidence type="ECO:0000256" key="2">
    <source>
        <dbReference type="ARBA" id="ARBA00022679"/>
    </source>
</evidence>
<dbReference type="AlphaFoldDB" id="A0A9W4WYD3"/>
<evidence type="ECO:0000256" key="4">
    <source>
        <dbReference type="SAM" id="Coils"/>
    </source>
</evidence>
<evidence type="ECO:0000256" key="1">
    <source>
        <dbReference type="ARBA" id="ARBA00022603"/>
    </source>
</evidence>
<keyword evidence="8" id="KW-1185">Reference proteome</keyword>
<dbReference type="PANTHER" id="PTHR18895:SF74">
    <property type="entry name" value="MTRF1L RELEASE FACTOR GLUTAMINE METHYLTRANSFERASE"/>
    <property type="match status" value="1"/>
</dbReference>
<dbReference type="InterPro" id="IPR002052">
    <property type="entry name" value="DNA_methylase_N6_adenine_CS"/>
</dbReference>